<reference evidence="2 3" key="1">
    <citation type="submission" date="2016-10" db="EMBL/GenBank/DDBJ databases">
        <title>The genome sequence of Colletotrichum fioriniae PJ7.</title>
        <authorList>
            <person name="Baroncelli R."/>
        </authorList>
    </citation>
    <scope>NUCLEOTIDE SEQUENCE [LARGE SCALE GENOMIC DNA]</scope>
    <source>
        <strain evidence="2 3">IMI 309622</strain>
    </source>
</reference>
<keyword evidence="1" id="KW-0812">Transmembrane</keyword>
<feature type="transmembrane region" description="Helical" evidence="1">
    <location>
        <begin position="34"/>
        <end position="52"/>
    </location>
</feature>
<comment type="caution">
    <text evidence="2">The sequence shown here is derived from an EMBL/GenBank/DDBJ whole genome shotgun (WGS) entry which is preliminary data.</text>
</comment>
<keyword evidence="1" id="KW-1133">Transmembrane helix</keyword>
<gene>
    <name evidence="2" type="ORF">CCOS01_09225</name>
</gene>
<proteinExistence type="predicted"/>
<dbReference type="EMBL" id="MOOE01000009">
    <property type="protein sequence ID" value="KAK1524138.1"/>
    <property type="molecule type" value="Genomic_DNA"/>
</dbReference>
<evidence type="ECO:0000256" key="1">
    <source>
        <dbReference type="SAM" id="Phobius"/>
    </source>
</evidence>
<evidence type="ECO:0000313" key="2">
    <source>
        <dbReference type="EMBL" id="KAK1524138.1"/>
    </source>
</evidence>
<protein>
    <submittedName>
        <fullName evidence="2">Uncharacterized protein</fullName>
    </submittedName>
</protein>
<dbReference type="RefSeq" id="XP_060312084.1">
    <property type="nucleotide sequence ID" value="XM_060457384.1"/>
</dbReference>
<dbReference type="GeneID" id="85340931"/>
<name>A0AAI9YV61_9PEZI</name>
<keyword evidence="1" id="KW-0472">Membrane</keyword>
<sequence>MSTWEARRVQAIDYGLEVKSQPRPACRFKQMQKFLGWWWCCWVGPAIVLNNVP</sequence>
<dbReference type="Proteomes" id="UP001240678">
    <property type="component" value="Unassembled WGS sequence"/>
</dbReference>
<dbReference type="AlphaFoldDB" id="A0AAI9YV61"/>
<evidence type="ECO:0000313" key="3">
    <source>
        <dbReference type="Proteomes" id="UP001240678"/>
    </source>
</evidence>
<keyword evidence="3" id="KW-1185">Reference proteome</keyword>
<organism evidence="2 3">
    <name type="scientific">Colletotrichum costaricense</name>
    <dbReference type="NCBI Taxonomy" id="1209916"/>
    <lineage>
        <taxon>Eukaryota</taxon>
        <taxon>Fungi</taxon>
        <taxon>Dikarya</taxon>
        <taxon>Ascomycota</taxon>
        <taxon>Pezizomycotina</taxon>
        <taxon>Sordariomycetes</taxon>
        <taxon>Hypocreomycetidae</taxon>
        <taxon>Glomerellales</taxon>
        <taxon>Glomerellaceae</taxon>
        <taxon>Colletotrichum</taxon>
        <taxon>Colletotrichum acutatum species complex</taxon>
    </lineage>
</organism>
<accession>A0AAI9YV61</accession>